<evidence type="ECO:0000256" key="1">
    <source>
        <dbReference type="ARBA" id="ARBA00022679"/>
    </source>
</evidence>
<dbReference type="Proteomes" id="UP001634394">
    <property type="component" value="Unassembled WGS sequence"/>
</dbReference>
<dbReference type="InterPro" id="IPR037359">
    <property type="entry name" value="NST/OST"/>
</dbReference>
<name>A0ABD3WPE8_SINWO</name>
<feature type="binding site" evidence="4">
    <location>
        <position position="252"/>
    </location>
    <ligand>
        <name>3'-phosphoadenylyl sulfate</name>
        <dbReference type="ChEBI" id="CHEBI:58339"/>
    </ligand>
</feature>
<dbReference type="GO" id="GO:0016740">
    <property type="term" value="F:transferase activity"/>
    <property type="evidence" value="ECO:0007669"/>
    <property type="project" value="UniProtKB-KW"/>
</dbReference>
<feature type="binding site" evidence="4">
    <location>
        <begin position="377"/>
        <end position="381"/>
    </location>
    <ligand>
        <name>3'-phosphoadenylyl sulfate</name>
        <dbReference type="ChEBI" id="CHEBI:58339"/>
    </ligand>
</feature>
<keyword evidence="5" id="KW-1015">Disulfide bond</keyword>
<feature type="binding site" evidence="4">
    <location>
        <begin position="171"/>
        <end position="175"/>
    </location>
    <ligand>
        <name>3'-phosphoadenylyl sulfate</name>
        <dbReference type="ChEBI" id="CHEBI:58339"/>
    </ligand>
</feature>
<evidence type="ECO:0000313" key="9">
    <source>
        <dbReference type="Proteomes" id="UP001634394"/>
    </source>
</evidence>
<feature type="binding site" evidence="4">
    <location>
        <position position="260"/>
    </location>
    <ligand>
        <name>3'-phosphoadenylyl sulfate</name>
        <dbReference type="ChEBI" id="CHEBI:58339"/>
    </ligand>
</feature>
<accession>A0ABD3WPE8</accession>
<keyword evidence="6" id="KW-0812">Transmembrane</keyword>
<evidence type="ECO:0000259" key="7">
    <source>
        <dbReference type="Pfam" id="PF00685"/>
    </source>
</evidence>
<dbReference type="Pfam" id="PF00685">
    <property type="entry name" value="Sulfotransfer_1"/>
    <property type="match status" value="1"/>
</dbReference>
<dbReference type="InterPro" id="IPR027417">
    <property type="entry name" value="P-loop_NTPase"/>
</dbReference>
<dbReference type="AlphaFoldDB" id="A0ABD3WPE8"/>
<evidence type="ECO:0000313" key="8">
    <source>
        <dbReference type="EMBL" id="KAL3875871.1"/>
    </source>
</evidence>
<sequence>MFRGFRVNIFCCNKRKCEFVAIMSTCLVIVIHSILLVVHLKTYSVISVRSLGDSNFELLDSNFEPLDINNKSKLSDFVFSTKHNQILNRLTPVKENKDIDTHLQFISNENSSSKFSTTEELKPGEEFMNLKDKHYYGGKSDQNKHGINKGLTNGPNFTRSLPDAIIIGVKKGGTRALLEYLRLHPKIRATGPEPHFFDRNYEKGFEWYRQHMPTSTKGQLTLEKTPSYFVSTGVPEKVYTMSKMTKLIVVLRDPVTRAISDYAQLASRRPNMKTFEELAFVGNRTKLVDTSWPIIKIGIYVQHLTKWLEYFPIRQFHFVSGENLIKEPAYEMKLVQEFLDLEPFINDSYFSFNSTKGFPCFKKQPNSSKIHCLNTDKGRLHPDLSHSVIKRLRDFYRPFNARIYQITGHNFGWT</sequence>
<feature type="domain" description="Sulfotransferase" evidence="7">
    <location>
        <begin position="162"/>
        <end position="397"/>
    </location>
</feature>
<evidence type="ECO:0000256" key="3">
    <source>
        <dbReference type="PIRSR" id="PIRSR637359-1"/>
    </source>
</evidence>
<evidence type="ECO:0000256" key="2">
    <source>
        <dbReference type="ARBA" id="ARBA00023180"/>
    </source>
</evidence>
<comment type="caution">
    <text evidence="8">The sequence shown here is derived from an EMBL/GenBank/DDBJ whole genome shotgun (WGS) entry which is preliminary data.</text>
</comment>
<keyword evidence="1" id="KW-0808">Transferase</keyword>
<keyword evidence="6" id="KW-0472">Membrane</keyword>
<organism evidence="8 9">
    <name type="scientific">Sinanodonta woodiana</name>
    <name type="common">Chinese pond mussel</name>
    <name type="synonym">Anodonta woodiana</name>
    <dbReference type="NCBI Taxonomy" id="1069815"/>
    <lineage>
        <taxon>Eukaryota</taxon>
        <taxon>Metazoa</taxon>
        <taxon>Spiralia</taxon>
        <taxon>Lophotrochozoa</taxon>
        <taxon>Mollusca</taxon>
        <taxon>Bivalvia</taxon>
        <taxon>Autobranchia</taxon>
        <taxon>Heteroconchia</taxon>
        <taxon>Palaeoheterodonta</taxon>
        <taxon>Unionida</taxon>
        <taxon>Unionoidea</taxon>
        <taxon>Unionidae</taxon>
        <taxon>Unioninae</taxon>
        <taxon>Sinanodonta</taxon>
    </lineage>
</organism>
<reference evidence="8 9" key="1">
    <citation type="submission" date="2024-11" db="EMBL/GenBank/DDBJ databases">
        <title>Chromosome-level genome assembly of the freshwater bivalve Anodonta woodiana.</title>
        <authorList>
            <person name="Chen X."/>
        </authorList>
    </citation>
    <scope>NUCLEOTIDE SEQUENCE [LARGE SCALE GENOMIC DNA]</scope>
    <source>
        <strain evidence="8">MN2024</strain>
        <tissue evidence="8">Gills</tissue>
    </source>
</reference>
<keyword evidence="6" id="KW-1133">Transmembrane helix</keyword>
<evidence type="ECO:0000256" key="6">
    <source>
        <dbReference type="SAM" id="Phobius"/>
    </source>
</evidence>
<evidence type="ECO:0000256" key="4">
    <source>
        <dbReference type="PIRSR" id="PIRSR637359-2"/>
    </source>
</evidence>
<feature type="transmembrane region" description="Helical" evidence="6">
    <location>
        <begin position="20"/>
        <end position="40"/>
    </location>
</feature>
<evidence type="ECO:0000256" key="5">
    <source>
        <dbReference type="PIRSR" id="PIRSR637359-3"/>
    </source>
</evidence>
<dbReference type="FunFam" id="3.40.50.300:FF:002997">
    <property type="entry name" value="Sulfotransferase"/>
    <property type="match status" value="1"/>
</dbReference>
<gene>
    <name evidence="8" type="ORF">ACJMK2_033780</name>
</gene>
<protein>
    <recommendedName>
        <fullName evidence="7">Sulfotransferase domain-containing protein</fullName>
    </recommendedName>
</protein>
<feature type="active site" description="For sulfotransferase activity" evidence="3">
    <location>
        <position position="171"/>
    </location>
</feature>
<dbReference type="EMBL" id="JBJQND010000005">
    <property type="protein sequence ID" value="KAL3875871.1"/>
    <property type="molecule type" value="Genomic_DNA"/>
</dbReference>
<feature type="disulfide bond" evidence="5">
    <location>
        <begin position="360"/>
        <end position="372"/>
    </location>
</feature>
<proteinExistence type="predicted"/>
<keyword evidence="9" id="KW-1185">Reference proteome</keyword>
<dbReference type="Gene3D" id="3.40.50.300">
    <property type="entry name" value="P-loop containing nucleotide triphosphate hydrolases"/>
    <property type="match status" value="1"/>
</dbReference>
<dbReference type="InterPro" id="IPR000863">
    <property type="entry name" value="Sulfotransferase_dom"/>
</dbReference>
<dbReference type="PANTHER" id="PTHR10605:SF72">
    <property type="entry name" value="HEPARAN SULFATE 3-O SULFOTRANSFERASE-B, ISOFORM A"/>
    <property type="match status" value="1"/>
</dbReference>
<keyword evidence="2" id="KW-0325">Glycoprotein</keyword>
<dbReference type="SUPFAM" id="SSF52540">
    <property type="entry name" value="P-loop containing nucleoside triphosphate hydrolases"/>
    <property type="match status" value="1"/>
</dbReference>
<dbReference type="PANTHER" id="PTHR10605">
    <property type="entry name" value="HEPARAN SULFATE SULFOTRANSFERASE"/>
    <property type="match status" value="1"/>
</dbReference>